<feature type="region of interest" description="Disordered" evidence="1">
    <location>
        <begin position="372"/>
        <end position="397"/>
    </location>
</feature>
<dbReference type="Pfam" id="PF25683">
    <property type="entry name" value="URGCP_GTPase"/>
    <property type="match status" value="2"/>
</dbReference>
<feature type="compositionally biased region" description="Basic and acidic residues" evidence="1">
    <location>
        <begin position="91"/>
        <end position="115"/>
    </location>
</feature>
<sequence length="1845" mass="208690">MSAPKKQFVTAMRTPATRDRDHHVLEQPIPATDMDTAVAEQDLPTYVGYQVHRGFEPSLPPALKAMVDDAMAQDSDDSDSDSSSDDDDDSNDKGSEKKAKDKPAADSPKPMDEKLPPLPQVLSLCDATLQHLHNLPNDVARGVFVEKLLARHMAVPIWAQQLSPKHADDKYKHHVSALQFANLETKTTPPTVNTYTDKGCLRVVVMSKYGAATTSTPQLLKDLFHIDSLHEKDKRTDFTVTKHPSLMEVGVGYLKEPAKELGTRPTTHPCLVLHVIGDYEDLWPGFLRDFVDVVILEHPGTPGKAKDEPIFNASLDKKRCFAWHPKADAHDAPKSKKDDNHHVVCGQLRDPKTNEKMVKRLVKATAKLQEEFGLQPMDSSTASTGSSGTSGSSPSTDTRARLTLFDLCRKNTELFPRLPPFAVLPVVEHDFSQVRGKTFVLQESFKRERDASESKNSRSNVQKRAKKDEDDMFDQDIQQQRDYRGENAHYQLGVPLVQRVIQIASQPRAKDRVVGFHMLQHALALKSSQQLQRLEEEVARLKKASNKNPDNEELRKQYLDANASINDYNVTLDHIWREIGHIYAAVDCEVDLPKLAAQHILDGYPLELFDGDALGANEVWVGAVLGQLDEIVTLIDVMFNSTQNKPPTHLDHSPVTEMLKAQCQQQQQPGGYTHDVKPRVMVHSMFGPQSSGKSTTANHMYGTRLKASVGRCTIGVNMQLIPCKGREEYDYVLLLDTEGVRAPEFTHMEKSNRRDGVFALIAFLLADTTTVVIPSENDRVVRELLPIVLDAYRDSKMAEAKGGQLSTKVVFVYNKMDSANKDRMTAQTESLQTSLQEAEDKVLNGDKYLFAELKAIEKGGSSDGPEQSRHEDKNDPPPSTQLFTRDLKCSLEDPMQSDVHVIGQLKTGDYPPDDKPQDEYATAILQLRLYTHDRVTQQPRWQARSLQDFKALTTKVWDCLDAAHFAVSFVSIVEKQAYARMTMGVTLYQKKLAKVFRETFEGIETQVLAKSVSDDEELTEVQIMEQAEKWWCELEGAAYHKQQSITGDVSTFLTEFEQWQPSQLLRWQDFVDQQHKHWKALLISLVGTHLGSEKKEKSMQQQLRQELKARFSKYSGQDCSKEKVREEFNKWFKPRLDEIRQQHPPVADCVREKMKNACCDFAAGDKQLIEAMTADESSVRADQVIEAPKDAKTREPKPSKWGAFLAFFALRRRAPSDGVNARTVIDELAQSVVESALEGHKCYSDDIVSDALHSAQKRAAELHIKGTWFLRGVLHAVCAKLQPRLVKLQRAWDRKHSIHPSETDRVHEKMLEACCDFAAGDKQLFDVMTADESPVRADHVINMHKRKQSTIGALLSGIVRRQARPEGVNAREVIDELAQFVVERALEGHKCYSDDIVSDALHSAKQRAVDSDCTEEWFKRGVLHAVYTRLQPRLVKLQQAWDKKHNMYHCIQNAGASLFEFAVAIVEGLKGVKLLEKNIVDALKKEWYWDFLGSLARTYAIQVVEESFISNTTVLCALVDLDLLRLHDEGDEATLLRKVERTDKHFEEMSQRMTLQYFDQPREGSDPATSHVQQHMDTYMKRVKLLFQEVVLPQDAKLPATETLQQLRRSAAANKLTGLAKELGCFSVPDGADENSNVDDLKEMLERIVRVLSKQGRNISTQQKKWLSNRVAFVQELLGRLTEQQYVGARSAKPRCGERCPVCGYPCMRERGHLGVKSSGKHDSHDCAHQPASFSGSVRYRTDELWPRSCLTSVRDGCDMVFDDKTVPFKDFDKQYPTWKVPNIDQPQHLREYLYYHHVEAAAHKYGRSPSESREACPVTYNHNRTQVERELNAIVGNYTLPPPL</sequence>
<dbReference type="OMA" id="HINARAM"/>
<evidence type="ECO:0000313" key="3">
    <source>
        <dbReference type="EMBL" id="EGD78635.1"/>
    </source>
</evidence>
<accession>F2TYG1</accession>
<feature type="region of interest" description="Disordered" evidence="1">
    <location>
        <begin position="1"/>
        <end position="23"/>
    </location>
</feature>
<dbReference type="Proteomes" id="UP000007799">
    <property type="component" value="Unassembled WGS sequence"/>
</dbReference>
<feature type="region of interest" description="Disordered" evidence="1">
    <location>
        <begin position="858"/>
        <end position="882"/>
    </location>
</feature>
<protein>
    <recommendedName>
        <fullName evidence="2">VLIG-type G domain-containing protein</fullName>
    </recommendedName>
</protein>
<dbReference type="SUPFAM" id="SSF52540">
    <property type="entry name" value="P-loop containing nucleoside triphosphate hydrolases"/>
    <property type="match status" value="1"/>
</dbReference>
<dbReference type="OrthoDB" id="1597724at2759"/>
<dbReference type="PANTHER" id="PTHR22796">
    <property type="entry name" value="URG4-RELATED"/>
    <property type="match status" value="1"/>
</dbReference>
<dbReference type="PANTHER" id="PTHR22796:SF1">
    <property type="entry name" value="VWFA DOMAIN-CONTAINING PROTEIN"/>
    <property type="match status" value="1"/>
</dbReference>
<name>F2TYG1_SALR5</name>
<feature type="region of interest" description="Disordered" evidence="1">
    <location>
        <begin position="71"/>
        <end position="117"/>
    </location>
</feature>
<feature type="compositionally biased region" description="Basic and acidic residues" evidence="1">
    <location>
        <begin position="866"/>
        <end position="875"/>
    </location>
</feature>
<feature type="compositionally biased region" description="Low complexity" evidence="1">
    <location>
        <begin position="379"/>
        <end position="397"/>
    </location>
</feature>
<dbReference type="GeneID" id="16078189"/>
<feature type="domain" description="VLIG-type G" evidence="2">
    <location>
        <begin position="677"/>
        <end position="954"/>
    </location>
</feature>
<dbReference type="eggNOG" id="ENOG502QVVR">
    <property type="taxonomic scope" value="Eukaryota"/>
</dbReference>
<dbReference type="GO" id="GO:0005525">
    <property type="term" value="F:GTP binding"/>
    <property type="evidence" value="ECO:0007669"/>
    <property type="project" value="InterPro"/>
</dbReference>
<dbReference type="PROSITE" id="PS51717">
    <property type="entry name" value="G_VLIG"/>
    <property type="match status" value="1"/>
</dbReference>
<dbReference type="InterPro" id="IPR030383">
    <property type="entry name" value="G_VLIG_dom"/>
</dbReference>
<feature type="region of interest" description="Disordered" evidence="1">
    <location>
        <begin position="328"/>
        <end position="349"/>
    </location>
</feature>
<dbReference type="KEGG" id="sre:PTSG_01613"/>
<dbReference type="InterPro" id="IPR027417">
    <property type="entry name" value="P-loop_NTPase"/>
</dbReference>
<evidence type="ECO:0000256" key="1">
    <source>
        <dbReference type="SAM" id="MobiDB-lite"/>
    </source>
</evidence>
<dbReference type="STRING" id="946362.F2TYG1"/>
<dbReference type="EMBL" id="GL832957">
    <property type="protein sequence ID" value="EGD78635.1"/>
    <property type="molecule type" value="Genomic_DNA"/>
</dbReference>
<feature type="compositionally biased region" description="Basic and acidic residues" evidence="1">
    <location>
        <begin position="445"/>
        <end position="456"/>
    </location>
</feature>
<feature type="compositionally biased region" description="Acidic residues" evidence="1">
    <location>
        <begin position="74"/>
        <end position="90"/>
    </location>
</feature>
<proteinExistence type="predicted"/>
<keyword evidence="4" id="KW-1185">Reference proteome</keyword>
<evidence type="ECO:0000259" key="2">
    <source>
        <dbReference type="PROSITE" id="PS51717"/>
    </source>
</evidence>
<organism evidence="4">
    <name type="scientific">Salpingoeca rosetta (strain ATCC 50818 / BSB-021)</name>
    <dbReference type="NCBI Taxonomy" id="946362"/>
    <lineage>
        <taxon>Eukaryota</taxon>
        <taxon>Choanoflagellata</taxon>
        <taxon>Craspedida</taxon>
        <taxon>Salpingoecidae</taxon>
        <taxon>Salpingoeca</taxon>
    </lineage>
</organism>
<dbReference type="RefSeq" id="XP_004997593.1">
    <property type="nucleotide sequence ID" value="XM_004997536.1"/>
</dbReference>
<feature type="region of interest" description="Disordered" evidence="1">
    <location>
        <begin position="445"/>
        <end position="472"/>
    </location>
</feature>
<dbReference type="Gene3D" id="3.40.50.300">
    <property type="entry name" value="P-loop containing nucleotide triphosphate hydrolases"/>
    <property type="match status" value="1"/>
</dbReference>
<evidence type="ECO:0000313" key="4">
    <source>
        <dbReference type="Proteomes" id="UP000007799"/>
    </source>
</evidence>
<reference evidence="3" key="1">
    <citation type="submission" date="2009-08" db="EMBL/GenBank/DDBJ databases">
        <title>Annotation of Salpingoeca rosetta.</title>
        <authorList>
            <consortium name="The Broad Institute Genome Sequencing Platform"/>
            <person name="Russ C."/>
            <person name="Cuomo C."/>
            <person name="Burger G."/>
            <person name="Gray M.W."/>
            <person name="Holland P.W.H."/>
            <person name="King N."/>
            <person name="Lang F.B.F."/>
            <person name="Roger A.J."/>
            <person name="Ruiz-Trillo I."/>
            <person name="Young S.K."/>
            <person name="Zeng Q."/>
            <person name="Gargeya S."/>
            <person name="Alvarado L."/>
            <person name="Berlin A."/>
            <person name="Chapman S.B."/>
            <person name="Chen Z."/>
            <person name="Freedman E."/>
            <person name="Gellesch M."/>
            <person name="Goldberg J."/>
            <person name="Griggs A."/>
            <person name="Gujja S."/>
            <person name="Heilman E."/>
            <person name="Heiman D."/>
            <person name="Howarth C."/>
            <person name="Mehta T."/>
            <person name="Neiman D."/>
            <person name="Pearson M."/>
            <person name="Roberts A."/>
            <person name="Saif S."/>
            <person name="Shea T."/>
            <person name="Shenoy N."/>
            <person name="Sisk P."/>
            <person name="Stolte C."/>
            <person name="Sykes S."/>
            <person name="White J."/>
            <person name="Yandava C."/>
            <person name="Haas B."/>
            <person name="Nusbaum C."/>
            <person name="Birren B."/>
        </authorList>
    </citation>
    <scope>NUCLEOTIDE SEQUENCE [LARGE SCALE GENOMIC DNA]</scope>
    <source>
        <strain evidence="3">ATCC 50818</strain>
    </source>
</reference>
<dbReference type="InParanoid" id="F2TYG1"/>
<feature type="compositionally biased region" description="Basic and acidic residues" evidence="1">
    <location>
        <begin position="328"/>
        <end position="342"/>
    </location>
</feature>
<gene>
    <name evidence="3" type="ORF">PTSG_01613</name>
</gene>